<name>A0A512NHQ0_9HYPH</name>
<organism evidence="1 2">
    <name type="scientific">Reyranella soli</name>
    <dbReference type="NCBI Taxonomy" id="1230389"/>
    <lineage>
        <taxon>Bacteria</taxon>
        <taxon>Pseudomonadati</taxon>
        <taxon>Pseudomonadota</taxon>
        <taxon>Alphaproteobacteria</taxon>
        <taxon>Hyphomicrobiales</taxon>
        <taxon>Reyranellaceae</taxon>
        <taxon>Reyranella</taxon>
    </lineage>
</organism>
<evidence type="ECO:0000313" key="1">
    <source>
        <dbReference type="EMBL" id="GEP58477.1"/>
    </source>
</evidence>
<comment type="caution">
    <text evidence="1">The sequence shown here is derived from an EMBL/GenBank/DDBJ whole genome shotgun (WGS) entry which is preliminary data.</text>
</comment>
<dbReference type="EMBL" id="BKAJ01000101">
    <property type="protein sequence ID" value="GEP58477.1"/>
    <property type="molecule type" value="Genomic_DNA"/>
</dbReference>
<dbReference type="Proteomes" id="UP000321058">
    <property type="component" value="Unassembled WGS sequence"/>
</dbReference>
<dbReference type="AlphaFoldDB" id="A0A512NHQ0"/>
<evidence type="ECO:0000313" key="2">
    <source>
        <dbReference type="Proteomes" id="UP000321058"/>
    </source>
</evidence>
<keyword evidence="2" id="KW-1185">Reference proteome</keyword>
<protein>
    <submittedName>
        <fullName evidence="1">Uncharacterized protein</fullName>
    </submittedName>
</protein>
<dbReference type="OrthoDB" id="8243804at2"/>
<gene>
    <name evidence="1" type="ORF">RSO01_56430</name>
</gene>
<proteinExistence type="predicted"/>
<accession>A0A512NHQ0</accession>
<sequence>MTARRDAHWQAERTPLFRPMSEFDPSEPALVHDRRQDRVLPWSPSFQRSYERTARELAPGVVDYDGLLLDGWMIPEDERQH</sequence>
<reference evidence="1 2" key="1">
    <citation type="submission" date="2019-07" db="EMBL/GenBank/DDBJ databases">
        <title>Whole genome shotgun sequence of Reyranella soli NBRC 108950.</title>
        <authorList>
            <person name="Hosoyama A."/>
            <person name="Uohara A."/>
            <person name="Ohji S."/>
            <person name="Ichikawa N."/>
        </authorList>
    </citation>
    <scope>NUCLEOTIDE SEQUENCE [LARGE SCALE GENOMIC DNA]</scope>
    <source>
        <strain evidence="1 2">NBRC 108950</strain>
    </source>
</reference>